<evidence type="ECO:0000313" key="4">
    <source>
        <dbReference type="Proteomes" id="UP000051276"/>
    </source>
</evidence>
<dbReference type="EMBL" id="LMXI01000342">
    <property type="protein sequence ID" value="KRT58464.1"/>
    <property type="molecule type" value="Genomic_DNA"/>
</dbReference>
<reference evidence="4 5" key="1">
    <citation type="submission" date="2015-11" db="EMBL/GenBank/DDBJ databases">
        <title>The genome of Candidatus Endoriftia persephone in Ridgeia piscesae and population structure of the North Eastern Pacific vestimentiferan symbionts.</title>
        <authorList>
            <person name="Perez M."/>
            <person name="Juniper K.S."/>
        </authorList>
    </citation>
    <scope>NUCLEOTIDE SEQUENCE [LARGE SCALE GENOMIC DNA]</scope>
    <source>
        <strain evidence="3">Ind10</strain>
        <strain evidence="2">Ind11</strain>
    </source>
</reference>
<dbReference type="Proteomes" id="UP000051276">
    <property type="component" value="Unassembled WGS sequence"/>
</dbReference>
<gene>
    <name evidence="2" type="ORF">Ga0074115_11629</name>
    <name evidence="3" type="ORF">Ga0076813_13522</name>
</gene>
<accession>A0A0T5YXG3</accession>
<keyword evidence="1" id="KW-0472">Membrane</keyword>
<feature type="transmembrane region" description="Helical" evidence="1">
    <location>
        <begin position="5"/>
        <end position="25"/>
    </location>
</feature>
<dbReference type="STRING" id="54398.Ga0074115_11629"/>
<protein>
    <submittedName>
        <fullName evidence="2">Uncharacterized protein</fullName>
    </submittedName>
</protein>
<dbReference type="AlphaFoldDB" id="A0A0T5YXG3"/>
<dbReference type="EMBL" id="LDXT01000081">
    <property type="protein sequence ID" value="KRT55271.1"/>
    <property type="molecule type" value="Genomic_DNA"/>
</dbReference>
<name>A0A0T5YXG3_9GAMM</name>
<proteinExistence type="predicted"/>
<keyword evidence="5" id="KW-1185">Reference proteome</keyword>
<keyword evidence="1" id="KW-0812">Transmembrane</keyword>
<dbReference type="Proteomes" id="UP000051634">
    <property type="component" value="Unassembled WGS sequence"/>
</dbReference>
<evidence type="ECO:0000313" key="2">
    <source>
        <dbReference type="EMBL" id="KRT55271.1"/>
    </source>
</evidence>
<comment type="caution">
    <text evidence="2">The sequence shown here is derived from an EMBL/GenBank/DDBJ whole genome shotgun (WGS) entry which is preliminary data.</text>
</comment>
<evidence type="ECO:0000256" key="1">
    <source>
        <dbReference type="SAM" id="Phobius"/>
    </source>
</evidence>
<organism evidence="2 5">
    <name type="scientific">endosymbiont of Ridgeia piscesae</name>
    <dbReference type="NCBI Taxonomy" id="54398"/>
    <lineage>
        <taxon>Bacteria</taxon>
        <taxon>Pseudomonadati</taxon>
        <taxon>Pseudomonadota</taxon>
        <taxon>Gammaproteobacteria</taxon>
        <taxon>sulfur-oxidizing symbionts</taxon>
    </lineage>
</organism>
<keyword evidence="1" id="KW-1133">Transmembrane helix</keyword>
<feature type="transmembrane region" description="Helical" evidence="1">
    <location>
        <begin position="83"/>
        <end position="100"/>
    </location>
</feature>
<evidence type="ECO:0000313" key="3">
    <source>
        <dbReference type="EMBL" id="KRT58464.1"/>
    </source>
</evidence>
<evidence type="ECO:0000313" key="5">
    <source>
        <dbReference type="Proteomes" id="UP000051634"/>
    </source>
</evidence>
<sequence length="101" mass="11445">MLFEALIWSIPAGLIHFAAMGALYGNPFIDTLADLWLRELIPVDGLQAALILGLLFGVLRVYPRFWNMWIQSTYPMRLLRIEFVNGLIGTLVITISLELLL</sequence>
<feature type="transmembrane region" description="Helical" evidence="1">
    <location>
        <begin position="45"/>
        <end position="62"/>
    </location>
</feature>